<dbReference type="Gene3D" id="3.40.50.300">
    <property type="entry name" value="P-loop containing nucleotide triphosphate hydrolases"/>
    <property type="match status" value="1"/>
</dbReference>
<comment type="caution">
    <text evidence="5">The sequence shown here is derived from an EMBL/GenBank/DDBJ whole genome shotgun (WGS) entry which is preliminary data.</text>
</comment>
<dbReference type="SUPFAM" id="SSF52540">
    <property type="entry name" value="P-loop containing nucleoside triphosphate hydrolases"/>
    <property type="match status" value="1"/>
</dbReference>
<keyword evidence="1" id="KW-0963">Cytoplasm</keyword>
<dbReference type="GO" id="GO:0030435">
    <property type="term" value="P:sporulation resulting in formation of a cellular spore"/>
    <property type="evidence" value="ECO:0007669"/>
    <property type="project" value="UniProtKB-KW"/>
</dbReference>
<dbReference type="InterPro" id="IPR027417">
    <property type="entry name" value="P-loop_NTPase"/>
</dbReference>
<dbReference type="NCBIfam" id="TIGR02836">
    <property type="entry name" value="spore_IV_A"/>
    <property type="match status" value="1"/>
</dbReference>
<proteinExistence type="predicted"/>
<dbReference type="Proteomes" id="UP000657006">
    <property type="component" value="Unassembled WGS sequence"/>
</dbReference>
<evidence type="ECO:0000259" key="2">
    <source>
        <dbReference type="Pfam" id="PF09547"/>
    </source>
</evidence>
<dbReference type="InterPro" id="IPR046842">
    <property type="entry name" value="SpoIVA_ATPase"/>
</dbReference>
<comment type="catalytic activity">
    <reaction evidence="1">
        <text>ATP + H2O = ADP + phosphate + H(+)</text>
        <dbReference type="Rhea" id="RHEA:13065"/>
        <dbReference type="ChEBI" id="CHEBI:15377"/>
        <dbReference type="ChEBI" id="CHEBI:15378"/>
        <dbReference type="ChEBI" id="CHEBI:30616"/>
        <dbReference type="ChEBI" id="CHEBI:43474"/>
        <dbReference type="ChEBI" id="CHEBI:456216"/>
    </reaction>
</comment>
<reference evidence="5" key="1">
    <citation type="submission" date="2020-08" db="EMBL/GenBank/DDBJ databases">
        <title>Genome public.</title>
        <authorList>
            <person name="Liu C."/>
            <person name="Sun Q."/>
        </authorList>
    </citation>
    <scope>NUCLEOTIDE SEQUENCE</scope>
    <source>
        <strain evidence="5">NSJ-32</strain>
    </source>
</reference>
<keyword evidence="1" id="KW-0378">Hydrolase</keyword>
<evidence type="ECO:0000256" key="1">
    <source>
        <dbReference type="PIRNR" id="PIRNR007466"/>
    </source>
</evidence>
<dbReference type="PIRSF" id="PIRSF007466">
    <property type="entry name" value="SpoIVA"/>
    <property type="match status" value="1"/>
</dbReference>
<dbReference type="Pfam" id="PF20438">
    <property type="entry name" value="SpoIVA_middle"/>
    <property type="match status" value="1"/>
</dbReference>
<dbReference type="AlphaFoldDB" id="A0A926HYJ3"/>
<gene>
    <name evidence="5" type="primary">spoIVA</name>
    <name evidence="5" type="ORF">H8730_15285</name>
</gene>
<keyword evidence="1" id="KW-0067">ATP-binding</keyword>
<comment type="function">
    <text evidence="1">ATPase. Has a role at an early stage in the morphogenesis of the spore coat.</text>
</comment>
<dbReference type="EMBL" id="JACRSQ010000036">
    <property type="protein sequence ID" value="MBC8544907.1"/>
    <property type="molecule type" value="Genomic_DNA"/>
</dbReference>
<dbReference type="RefSeq" id="WP_249290108.1">
    <property type="nucleotide sequence ID" value="NZ_JACRSQ010000036.1"/>
</dbReference>
<name>A0A926HYJ3_9FIRM</name>
<dbReference type="Pfam" id="PF09547">
    <property type="entry name" value="SpoIVA_ATPase"/>
    <property type="match status" value="1"/>
</dbReference>
<comment type="subcellular location">
    <subcellularLocation>
        <location evidence="1">Cytoplasm</location>
    </subcellularLocation>
</comment>
<dbReference type="GO" id="GO:0016887">
    <property type="term" value="F:ATP hydrolysis activity"/>
    <property type="evidence" value="ECO:0007669"/>
    <property type="project" value="InterPro"/>
</dbReference>
<dbReference type="Pfam" id="PF20439">
    <property type="entry name" value="SpoIVA_C"/>
    <property type="match status" value="1"/>
</dbReference>
<accession>A0A926HYJ3</accession>
<keyword evidence="6" id="KW-1185">Reference proteome</keyword>
<keyword evidence="1" id="KW-0749">Sporulation</keyword>
<dbReference type="GO" id="GO:0005524">
    <property type="term" value="F:ATP binding"/>
    <property type="evidence" value="ECO:0007669"/>
    <property type="project" value="UniProtKB-KW"/>
</dbReference>
<feature type="domain" description="Stage IV sporulation protein A ATPase" evidence="2">
    <location>
        <begin position="3"/>
        <end position="239"/>
    </location>
</feature>
<protein>
    <recommendedName>
        <fullName evidence="1">Stage IV sporulation protein A</fullName>
        <ecNumber evidence="1">3.6.1.-</ecNumber>
    </recommendedName>
    <alternativeName>
        <fullName evidence="1">Coat morphogenetic protein SpoIVA</fullName>
    </alternativeName>
</protein>
<dbReference type="GO" id="GO:0005737">
    <property type="term" value="C:cytoplasm"/>
    <property type="evidence" value="ECO:0007669"/>
    <property type="project" value="UniProtKB-SubCell"/>
</dbReference>
<dbReference type="EC" id="3.6.1.-" evidence="1"/>
<organism evidence="5 6">
    <name type="scientific">Bianquea renquensis</name>
    <dbReference type="NCBI Taxonomy" id="2763661"/>
    <lineage>
        <taxon>Bacteria</taxon>
        <taxon>Bacillati</taxon>
        <taxon>Bacillota</taxon>
        <taxon>Clostridia</taxon>
        <taxon>Eubacteriales</taxon>
        <taxon>Bianqueaceae</taxon>
        <taxon>Bianquea</taxon>
    </lineage>
</organism>
<dbReference type="InterPro" id="IPR046841">
    <property type="entry name" value="SpoIVA_middle"/>
</dbReference>
<evidence type="ECO:0000313" key="5">
    <source>
        <dbReference type="EMBL" id="MBC8544907.1"/>
    </source>
</evidence>
<evidence type="ECO:0000259" key="3">
    <source>
        <dbReference type="Pfam" id="PF20438"/>
    </source>
</evidence>
<dbReference type="InterPro" id="IPR014201">
    <property type="entry name" value="Spore_IV_A"/>
</dbReference>
<feature type="domain" description="Sporulation stage IV protein A C-terminal" evidence="4">
    <location>
        <begin position="419"/>
        <end position="494"/>
    </location>
</feature>
<keyword evidence="1" id="KW-0547">Nucleotide-binding</keyword>
<feature type="domain" description="Stage IV sporulation protein A middle" evidence="3">
    <location>
        <begin position="241"/>
        <end position="418"/>
    </location>
</feature>
<evidence type="ECO:0000259" key="4">
    <source>
        <dbReference type="Pfam" id="PF20439"/>
    </source>
</evidence>
<dbReference type="InterPro" id="IPR046840">
    <property type="entry name" value="SpoIVA_C"/>
</dbReference>
<sequence>MAEDFNLYQDISTRTGGDIYIGVVGPVRTGKSTFIKNFMEMLIIPNIEDENERIRTVDELPQSSNGKTIMTTEPKFIPKEAVEVALEDAGVRFRAKMIDCVGYMVPGAIGHMENNENRMVKTPWFEEEIPFVQAAEIGTRKVIAEHSTIGIVVTTDGSVTELNREEYQGAEQRVIAELKELGKPFVVVLNSARPYGEECRNLAEALSKEHGVPVLPVNCKQLRRDDIAQIMRTLLEEFPAKEVRFFLPKWMESLQMDHPLKQEMIQAIRSGMDKVAKLRDIPAYVAGLSDNPRVKKIHMDDVDMAQGEATVEVQMDDHLFYDILTEMTGLPIQSERQLISTISSLAEAKKEYEKVDYAFKEAMNRGYGIVNPLMDALTLEDPMIVRQGSKYGVKIKAKAPSVHLIRTDVETEINPFVGTQQQSEDFVNYLNQEMKEEPSKVWDSEIFGKSLYELVNEGLNNKLVKMPEDAQLKLQETLEKVINEGRGGLICIIL</sequence>
<evidence type="ECO:0000313" key="6">
    <source>
        <dbReference type="Proteomes" id="UP000657006"/>
    </source>
</evidence>